<feature type="domain" description="J" evidence="2">
    <location>
        <begin position="148"/>
        <end position="200"/>
    </location>
</feature>
<protein>
    <submittedName>
        <fullName evidence="3">Molecular chaperone</fullName>
    </submittedName>
</protein>
<dbReference type="RefSeq" id="WP_125016799.1">
    <property type="nucleotide sequence ID" value="NZ_QWEZ01000002.1"/>
</dbReference>
<dbReference type="Pfam" id="PF12339">
    <property type="entry name" value="DNAJ_related"/>
    <property type="match status" value="1"/>
</dbReference>
<dbReference type="InterPro" id="IPR001623">
    <property type="entry name" value="DnaJ_domain"/>
</dbReference>
<dbReference type="PROSITE" id="PS50076">
    <property type="entry name" value="DNAJ_2"/>
    <property type="match status" value="1"/>
</dbReference>
<evidence type="ECO:0000313" key="4">
    <source>
        <dbReference type="Proteomes" id="UP000280792"/>
    </source>
</evidence>
<reference evidence="3 4" key="1">
    <citation type="submission" date="2018-08" db="EMBL/GenBank/DDBJ databases">
        <authorList>
            <person name="Khan S.A."/>
        </authorList>
    </citation>
    <scope>NUCLEOTIDE SEQUENCE [LARGE SCALE GENOMIC DNA]</scope>
    <source>
        <strain evidence="3 4">GTF-13</strain>
    </source>
</reference>
<dbReference type="Pfam" id="PF00226">
    <property type="entry name" value="DnaJ"/>
    <property type="match status" value="1"/>
</dbReference>
<dbReference type="AlphaFoldDB" id="A0A3P3VJA6"/>
<dbReference type="CDD" id="cd06257">
    <property type="entry name" value="DnaJ"/>
    <property type="match status" value="1"/>
</dbReference>
<evidence type="ECO:0000259" key="2">
    <source>
        <dbReference type="PROSITE" id="PS50076"/>
    </source>
</evidence>
<accession>A0A3P3VJA6</accession>
<reference evidence="3 4" key="2">
    <citation type="submission" date="2018-12" db="EMBL/GenBank/DDBJ databases">
        <title>Simiduia agarivorans gen. nov., sp. nov., a marine, agarolytic bacterium isolated from shallow coastal water from Keelung, Taiwan.</title>
        <authorList>
            <person name="Shieh W.Y."/>
        </authorList>
    </citation>
    <scope>NUCLEOTIDE SEQUENCE [LARGE SCALE GENOMIC DNA]</scope>
    <source>
        <strain evidence="3 4">GTF-13</strain>
    </source>
</reference>
<keyword evidence="1" id="KW-0143">Chaperone</keyword>
<organism evidence="3 4">
    <name type="scientific">Aestuariirhabdus litorea</name>
    <dbReference type="NCBI Taxonomy" id="2528527"/>
    <lineage>
        <taxon>Bacteria</taxon>
        <taxon>Pseudomonadati</taxon>
        <taxon>Pseudomonadota</taxon>
        <taxon>Gammaproteobacteria</taxon>
        <taxon>Oceanospirillales</taxon>
        <taxon>Aestuariirhabdaceae</taxon>
        <taxon>Aestuariirhabdus</taxon>
    </lineage>
</organism>
<gene>
    <name evidence="3" type="ORF">D0544_12975</name>
</gene>
<dbReference type="SMART" id="SM00271">
    <property type="entry name" value="DnaJ"/>
    <property type="match status" value="1"/>
</dbReference>
<evidence type="ECO:0000313" key="3">
    <source>
        <dbReference type="EMBL" id="RRJ82762.1"/>
    </source>
</evidence>
<dbReference type="Proteomes" id="UP000280792">
    <property type="component" value="Unassembled WGS sequence"/>
</dbReference>
<keyword evidence="4" id="KW-1185">Reference proteome</keyword>
<sequence length="200" mass="22679">MESIDPLDNPLRLAVLDLLRQQAAPVSEHQLMSALTEELDALLGPDTGDDLNLRLFRKHFLLMNALYQLQCSLAEEGVWLAISALSISLGPRPPARASEEGALTRAGDESLRQYYLDWHHFQQADAESVAELLASFWLRYRGQDRQQQALEWLQLEALPSAEELTAAYRRLAARHHPDRGGDAARFVEIREAYELLRHVV</sequence>
<name>A0A3P3VJA6_9GAMM</name>
<dbReference type="EMBL" id="QWEZ01000002">
    <property type="protein sequence ID" value="RRJ82762.1"/>
    <property type="molecule type" value="Genomic_DNA"/>
</dbReference>
<evidence type="ECO:0000256" key="1">
    <source>
        <dbReference type="ARBA" id="ARBA00023186"/>
    </source>
</evidence>
<dbReference type="SUPFAM" id="SSF46565">
    <property type="entry name" value="Chaperone J-domain"/>
    <property type="match status" value="1"/>
</dbReference>
<dbReference type="InterPro" id="IPR021059">
    <property type="entry name" value="DnaJ-related_N"/>
</dbReference>
<proteinExistence type="predicted"/>
<dbReference type="InterPro" id="IPR036869">
    <property type="entry name" value="J_dom_sf"/>
</dbReference>
<comment type="caution">
    <text evidence="3">The sequence shown here is derived from an EMBL/GenBank/DDBJ whole genome shotgun (WGS) entry which is preliminary data.</text>
</comment>
<dbReference type="Gene3D" id="1.10.287.110">
    <property type="entry name" value="DnaJ domain"/>
    <property type="match status" value="1"/>
</dbReference>